<accession>A0A6P2H699</accession>
<feature type="chain" id="PRO_5026889594" evidence="1">
    <location>
        <begin position="25"/>
        <end position="165"/>
    </location>
</feature>
<keyword evidence="1" id="KW-0732">Signal</keyword>
<dbReference type="RefSeq" id="WP_235995739.1">
    <property type="nucleotide sequence ID" value="NZ_CABVQC010000001.1"/>
</dbReference>
<evidence type="ECO:0000256" key="1">
    <source>
        <dbReference type="SAM" id="SignalP"/>
    </source>
</evidence>
<reference evidence="2 3" key="1">
    <citation type="submission" date="2019-09" db="EMBL/GenBank/DDBJ databases">
        <authorList>
            <person name="Depoorter E."/>
        </authorList>
    </citation>
    <scope>NUCLEOTIDE SEQUENCE [LARGE SCALE GENOMIC DNA]</scope>
    <source>
        <strain evidence="2">LMG 13014</strain>
    </source>
</reference>
<dbReference type="EMBL" id="CABVQC010000001">
    <property type="protein sequence ID" value="VWB11620.1"/>
    <property type="molecule type" value="Genomic_DNA"/>
</dbReference>
<dbReference type="AlphaFoldDB" id="A0A6P2H699"/>
<name>A0A6P2H699_9BURK</name>
<sequence length="165" mass="17620">MRNVLRSCAMACLSCCLFVSRADAMSHGPIRLDVRQVDGKPAACLPMSDDTGSEPIRISWIDVSRQTGPVSPVVMYWALEIPERAPPVYLQRGECLVYGQAVAGAIVRTPPRTLDLDKFYSISIVPAGNEGPVYSSSFCVIEQAGGGIRIATPGQQGEPCAVAGH</sequence>
<feature type="signal peptide" evidence="1">
    <location>
        <begin position="1"/>
        <end position="24"/>
    </location>
</feature>
<evidence type="ECO:0000313" key="2">
    <source>
        <dbReference type="EMBL" id="VWB11620.1"/>
    </source>
</evidence>
<keyword evidence="2" id="KW-0449">Lipoprotein</keyword>
<proteinExistence type="predicted"/>
<gene>
    <name evidence="2" type="ORF">BLA13014_00250</name>
</gene>
<protein>
    <submittedName>
        <fullName evidence="2">Lipoprotein</fullName>
    </submittedName>
</protein>
<dbReference type="Proteomes" id="UP000494261">
    <property type="component" value="Unassembled WGS sequence"/>
</dbReference>
<organism evidence="2 3">
    <name type="scientific">Burkholderia aenigmatica</name>
    <dbReference type="NCBI Taxonomy" id="2015348"/>
    <lineage>
        <taxon>Bacteria</taxon>
        <taxon>Pseudomonadati</taxon>
        <taxon>Pseudomonadota</taxon>
        <taxon>Betaproteobacteria</taxon>
        <taxon>Burkholderiales</taxon>
        <taxon>Burkholderiaceae</taxon>
        <taxon>Burkholderia</taxon>
        <taxon>Burkholderia cepacia complex</taxon>
    </lineage>
</organism>
<evidence type="ECO:0000313" key="3">
    <source>
        <dbReference type="Proteomes" id="UP000494261"/>
    </source>
</evidence>